<evidence type="ECO:0000256" key="8">
    <source>
        <dbReference type="SAM" id="MobiDB-lite"/>
    </source>
</evidence>
<dbReference type="Gene3D" id="1.20.120.1810">
    <property type="match status" value="1"/>
</dbReference>
<comment type="subcellular location">
    <subcellularLocation>
        <location evidence="6">Cytoplasm</location>
    </subcellularLocation>
</comment>
<dbReference type="PATRIC" id="fig|1609969.3.peg.2890"/>
<feature type="region of interest" description="Disordered" evidence="8">
    <location>
        <begin position="1"/>
        <end position="38"/>
    </location>
</feature>
<name>A0A0F0CJD6_9BACT</name>
<dbReference type="Pfam" id="PF00140">
    <property type="entry name" value="Sigma70_r1_2"/>
    <property type="match status" value="1"/>
</dbReference>
<comment type="similarity">
    <text evidence="6">Belongs to the sigma-70 factor family. RpoD/SigA subfamily.</text>
</comment>
<evidence type="ECO:0000256" key="1">
    <source>
        <dbReference type="ARBA" id="ARBA00022490"/>
    </source>
</evidence>
<dbReference type="GO" id="GO:0003677">
    <property type="term" value="F:DNA binding"/>
    <property type="evidence" value="ECO:0007669"/>
    <property type="project" value="UniProtKB-UniRule"/>
</dbReference>
<dbReference type="PROSITE" id="PS00716">
    <property type="entry name" value="SIGMA70_2"/>
    <property type="match status" value="1"/>
</dbReference>
<dbReference type="CDD" id="cd06171">
    <property type="entry name" value="Sigma70_r4"/>
    <property type="match status" value="1"/>
</dbReference>
<dbReference type="InterPro" id="IPR042189">
    <property type="entry name" value="RNA_pol_sigma_70_r1_1_sf"/>
</dbReference>
<comment type="subunit">
    <text evidence="6">Interacts transiently with the RNA polymerase catalytic core.</text>
</comment>
<dbReference type="EMBL" id="JYNY01000588">
    <property type="protein sequence ID" value="KJJ83418.1"/>
    <property type="molecule type" value="Genomic_DNA"/>
</dbReference>
<keyword evidence="5 6" id="KW-0804">Transcription</keyword>
<evidence type="ECO:0000256" key="6">
    <source>
        <dbReference type="HAMAP-Rule" id="MF_00963"/>
    </source>
</evidence>
<dbReference type="InterPro" id="IPR028630">
    <property type="entry name" value="Sigma70_RpoD"/>
</dbReference>
<dbReference type="Pfam" id="PF03979">
    <property type="entry name" value="Sigma70_r1_1"/>
    <property type="match status" value="1"/>
</dbReference>
<organism evidence="11 12">
    <name type="scientific">Candidatus Omnitrophus magneticus</name>
    <dbReference type="NCBI Taxonomy" id="1609969"/>
    <lineage>
        <taxon>Bacteria</taxon>
        <taxon>Pseudomonadati</taxon>
        <taxon>Candidatus Omnitrophota</taxon>
        <taxon>Candidatus Omnitrophus</taxon>
    </lineage>
</organism>
<dbReference type="SUPFAM" id="SSF88946">
    <property type="entry name" value="Sigma2 domain of RNA polymerase sigma factors"/>
    <property type="match status" value="1"/>
</dbReference>
<dbReference type="Proteomes" id="UP000033428">
    <property type="component" value="Unassembled WGS sequence"/>
</dbReference>
<accession>A0A0F0CJD6</accession>
<dbReference type="HAMAP" id="MF_00963">
    <property type="entry name" value="Sigma70_RpoD_SigA"/>
    <property type="match status" value="1"/>
</dbReference>
<evidence type="ECO:0000256" key="5">
    <source>
        <dbReference type="ARBA" id="ARBA00023163"/>
    </source>
</evidence>
<dbReference type="InterPro" id="IPR050239">
    <property type="entry name" value="Sigma-70_RNA_pol_init_factors"/>
</dbReference>
<proteinExistence type="inferred from homology"/>
<keyword evidence="4 6" id="KW-0238">DNA-binding</keyword>
<keyword evidence="3 6" id="KW-0731">Sigma factor</keyword>
<keyword evidence="12" id="KW-1185">Reference proteome</keyword>
<dbReference type="PANTHER" id="PTHR30603:SF60">
    <property type="entry name" value="RNA POLYMERASE SIGMA FACTOR RPOD"/>
    <property type="match status" value="1"/>
</dbReference>
<feature type="short sequence motif" description="Interaction with polymerase core subunit RpoC" evidence="6">
    <location>
        <begin position="333"/>
        <end position="336"/>
    </location>
</feature>
<feature type="region of interest" description="Sigma-70 factor domain-4" evidence="6">
    <location>
        <begin position="477"/>
        <end position="530"/>
    </location>
</feature>
<dbReference type="InterPro" id="IPR036388">
    <property type="entry name" value="WH-like_DNA-bd_sf"/>
</dbReference>
<protein>
    <recommendedName>
        <fullName evidence="6">RNA polymerase sigma factor SigA</fullName>
    </recommendedName>
</protein>
<evidence type="ECO:0000313" key="11">
    <source>
        <dbReference type="EMBL" id="KJJ83418.1"/>
    </source>
</evidence>
<feature type="domain" description="RNA polymerase sigma-70" evidence="10">
    <location>
        <begin position="502"/>
        <end position="528"/>
    </location>
</feature>
<dbReference type="InterPro" id="IPR013325">
    <property type="entry name" value="RNA_pol_sigma_r2"/>
</dbReference>
<dbReference type="SUPFAM" id="SSF88659">
    <property type="entry name" value="Sigma3 and sigma4 domains of RNA polymerase sigma factors"/>
    <property type="match status" value="2"/>
</dbReference>
<evidence type="ECO:0000256" key="7">
    <source>
        <dbReference type="SAM" id="Coils"/>
    </source>
</evidence>
<dbReference type="NCBIfam" id="TIGR02393">
    <property type="entry name" value="RpoD_Cterm"/>
    <property type="match status" value="1"/>
</dbReference>
<keyword evidence="1 6" id="KW-0963">Cytoplasm</keyword>
<gene>
    <name evidence="6" type="primary">sigA</name>
    <name evidence="11" type="ORF">OMAG_002715</name>
</gene>
<feature type="region of interest" description="Sigma-70 factor domain-2" evidence="6">
    <location>
        <begin position="309"/>
        <end position="379"/>
    </location>
</feature>
<dbReference type="Gene3D" id="1.10.10.10">
    <property type="entry name" value="Winged helix-like DNA-binding domain superfamily/Winged helix DNA-binding domain"/>
    <property type="match status" value="2"/>
</dbReference>
<evidence type="ECO:0000313" key="12">
    <source>
        <dbReference type="Proteomes" id="UP000033428"/>
    </source>
</evidence>
<dbReference type="Gene3D" id="1.10.601.10">
    <property type="entry name" value="RNA Polymerase Primary Sigma Factor"/>
    <property type="match status" value="1"/>
</dbReference>
<dbReference type="FunFam" id="1.10.601.10:FF:000001">
    <property type="entry name" value="RNA polymerase sigma factor SigA"/>
    <property type="match status" value="1"/>
</dbReference>
<dbReference type="AlphaFoldDB" id="A0A0F0CJD6"/>
<dbReference type="GO" id="GO:0005737">
    <property type="term" value="C:cytoplasm"/>
    <property type="evidence" value="ECO:0007669"/>
    <property type="project" value="UniProtKB-SubCell"/>
</dbReference>
<dbReference type="PRINTS" id="PR00046">
    <property type="entry name" value="SIGMA70FCT"/>
</dbReference>
<dbReference type="Pfam" id="PF04539">
    <property type="entry name" value="Sigma70_r3"/>
    <property type="match status" value="1"/>
</dbReference>
<comment type="caution">
    <text evidence="11">The sequence shown here is derived from an EMBL/GenBank/DDBJ whole genome shotgun (WGS) entry which is preliminary data.</text>
</comment>
<sequence>MPRKKKIVKSKDEQIEDDNLDEIEEDDEPVKSGGAAKQNKSVAVRELIRVGKDKGFLSYDDVNSILPEGLVDSNEIDSVMAVLENQKIKVVEPGEEIEQVPFVIKEKVKSVAVRKFIQIDDPVKMYLKQMGQIPLLSRDEELELAQRIKTKEREFKNIIFKVKYCRSEILKRIEENIDNEYNIDDVLDIDPGENLEKIRDKKISLIKRIKLSKKEDAILDLLHKLKVAITLTEKVAYEIMELMEEVKDISSRVESMQKAKSKKIKETTELKKELKKKTSMFGTSFEIVMKNRSMLNDVEAEYTQAKKELVAANLRLVVSIAKKYTNRGLSFLDLIQEGNMGLMKAVDKFEYERGYKFSTYATWWIRQAITRSIADQSRTIRIPVHMTETINKLIRISRALVQKNGREPTAEEIGEEMEMPVEKVRGIITIAQHPISLETPIGDDGDTSFGDFIEDKTATSPAMATAYAMLKEQMDGVLCTLTDRERKVLTLRFGIGDGCPRTLEEVGKIFNVTRERVRQIEAKALKKLRHPIRARKLKNFLEMGFVE</sequence>
<evidence type="ECO:0000256" key="3">
    <source>
        <dbReference type="ARBA" id="ARBA00023082"/>
    </source>
</evidence>
<dbReference type="InterPro" id="IPR012760">
    <property type="entry name" value="RNA_pol_sigma_RpoD_C"/>
</dbReference>
<dbReference type="InterPro" id="IPR007630">
    <property type="entry name" value="RNA_pol_sigma70_r4"/>
</dbReference>
<dbReference type="Gene3D" id="1.10.220.120">
    <property type="entry name" value="Sigma-70 factor, region 1.1"/>
    <property type="match status" value="1"/>
</dbReference>
<dbReference type="Pfam" id="PF04545">
    <property type="entry name" value="Sigma70_r4"/>
    <property type="match status" value="1"/>
</dbReference>
<dbReference type="InterPro" id="IPR007624">
    <property type="entry name" value="RNA_pol_sigma70_r3"/>
</dbReference>
<comment type="function">
    <text evidence="6">Sigma factors are initiation factors that promote the attachment of RNA polymerase to specific initiation sites and are then released. This sigma factor is the primary sigma factor during exponential growth.</text>
</comment>
<keyword evidence="2 6" id="KW-0805">Transcription regulation</keyword>
<feature type="domain" description="RNA polymerase sigma-70" evidence="9">
    <location>
        <begin position="333"/>
        <end position="346"/>
    </location>
</feature>
<feature type="compositionally biased region" description="Acidic residues" evidence="8">
    <location>
        <begin position="14"/>
        <end position="28"/>
    </location>
</feature>
<evidence type="ECO:0000256" key="2">
    <source>
        <dbReference type="ARBA" id="ARBA00023015"/>
    </source>
</evidence>
<evidence type="ECO:0000259" key="10">
    <source>
        <dbReference type="PROSITE" id="PS00716"/>
    </source>
</evidence>
<reference evidence="11 12" key="1">
    <citation type="submission" date="2015-02" db="EMBL/GenBank/DDBJ databases">
        <title>Single-cell genomics of uncultivated deep-branching MTB reveals a conserved set of magnetosome genes.</title>
        <authorList>
            <person name="Kolinko S."/>
            <person name="Richter M."/>
            <person name="Glockner F.O."/>
            <person name="Brachmann A."/>
            <person name="Schuler D."/>
        </authorList>
    </citation>
    <scope>NUCLEOTIDE SEQUENCE [LARGE SCALE GENOMIC DNA]</scope>
    <source>
        <strain evidence="11">SKK-01</strain>
    </source>
</reference>
<dbReference type="InterPro" id="IPR007127">
    <property type="entry name" value="RNA_pol_sigma_70_r1_1"/>
</dbReference>
<dbReference type="InterPro" id="IPR007627">
    <property type="entry name" value="RNA_pol_sigma70_r2"/>
</dbReference>
<feature type="region of interest" description="Sigma-70 factor domain-3" evidence="6">
    <location>
        <begin position="388"/>
        <end position="464"/>
    </location>
</feature>
<keyword evidence="7" id="KW-0175">Coiled coil</keyword>
<evidence type="ECO:0000256" key="4">
    <source>
        <dbReference type="ARBA" id="ARBA00023125"/>
    </source>
</evidence>
<dbReference type="InterPro" id="IPR000943">
    <property type="entry name" value="RNA_pol_sigma70"/>
</dbReference>
<dbReference type="InterPro" id="IPR013324">
    <property type="entry name" value="RNA_pol_sigma_r3/r4-like"/>
</dbReference>
<dbReference type="GO" id="GO:0016987">
    <property type="term" value="F:sigma factor activity"/>
    <property type="evidence" value="ECO:0007669"/>
    <property type="project" value="UniProtKB-UniRule"/>
</dbReference>
<evidence type="ECO:0000259" key="9">
    <source>
        <dbReference type="PROSITE" id="PS00715"/>
    </source>
</evidence>
<dbReference type="NCBIfam" id="TIGR02937">
    <property type="entry name" value="sigma70-ECF"/>
    <property type="match status" value="1"/>
</dbReference>
<dbReference type="InterPro" id="IPR014284">
    <property type="entry name" value="RNA_pol_sigma-70_dom"/>
</dbReference>
<dbReference type="PROSITE" id="PS00715">
    <property type="entry name" value="SIGMA70_1"/>
    <property type="match status" value="1"/>
</dbReference>
<dbReference type="PANTHER" id="PTHR30603">
    <property type="entry name" value="RNA POLYMERASE SIGMA FACTOR RPO"/>
    <property type="match status" value="1"/>
</dbReference>
<dbReference type="Pfam" id="PF04542">
    <property type="entry name" value="Sigma70_r2"/>
    <property type="match status" value="1"/>
</dbReference>
<dbReference type="GO" id="GO:0006352">
    <property type="term" value="P:DNA-templated transcription initiation"/>
    <property type="evidence" value="ECO:0007669"/>
    <property type="project" value="UniProtKB-UniRule"/>
</dbReference>
<feature type="DNA-binding region" description="H-T-H motif" evidence="6">
    <location>
        <begin position="503"/>
        <end position="522"/>
    </location>
</feature>
<dbReference type="InterPro" id="IPR009042">
    <property type="entry name" value="RNA_pol_sigma70_r1_2"/>
</dbReference>
<feature type="coiled-coil region" evidence="7">
    <location>
        <begin position="239"/>
        <end position="315"/>
    </location>
</feature>